<organism evidence="1 2">
    <name type="scientific">Caerostris extrusa</name>
    <name type="common">Bark spider</name>
    <name type="synonym">Caerostris bankana</name>
    <dbReference type="NCBI Taxonomy" id="172846"/>
    <lineage>
        <taxon>Eukaryota</taxon>
        <taxon>Metazoa</taxon>
        <taxon>Ecdysozoa</taxon>
        <taxon>Arthropoda</taxon>
        <taxon>Chelicerata</taxon>
        <taxon>Arachnida</taxon>
        <taxon>Araneae</taxon>
        <taxon>Araneomorphae</taxon>
        <taxon>Entelegynae</taxon>
        <taxon>Araneoidea</taxon>
        <taxon>Araneidae</taxon>
        <taxon>Caerostris</taxon>
    </lineage>
</organism>
<keyword evidence="2" id="KW-1185">Reference proteome</keyword>
<evidence type="ECO:0000313" key="2">
    <source>
        <dbReference type="Proteomes" id="UP001054945"/>
    </source>
</evidence>
<dbReference type="AlphaFoldDB" id="A0AAV4PSJ2"/>
<dbReference type="EMBL" id="BPLR01005136">
    <property type="protein sequence ID" value="GIY00037.1"/>
    <property type="molecule type" value="Genomic_DNA"/>
</dbReference>
<dbReference type="Proteomes" id="UP001054945">
    <property type="component" value="Unassembled WGS sequence"/>
</dbReference>
<comment type="caution">
    <text evidence="1">The sequence shown here is derived from an EMBL/GenBank/DDBJ whole genome shotgun (WGS) entry which is preliminary data.</text>
</comment>
<reference evidence="1 2" key="1">
    <citation type="submission" date="2021-06" db="EMBL/GenBank/DDBJ databases">
        <title>Caerostris extrusa draft genome.</title>
        <authorList>
            <person name="Kono N."/>
            <person name="Arakawa K."/>
        </authorList>
    </citation>
    <scope>NUCLEOTIDE SEQUENCE [LARGE SCALE GENOMIC DNA]</scope>
</reference>
<name>A0AAV4PSJ2_CAEEX</name>
<proteinExistence type="predicted"/>
<protein>
    <submittedName>
        <fullName evidence="1">Uncharacterized protein</fullName>
    </submittedName>
</protein>
<evidence type="ECO:0000313" key="1">
    <source>
        <dbReference type="EMBL" id="GIY00037.1"/>
    </source>
</evidence>
<sequence>MTPAQFDHLLTFVGPIISKNNTNYRDSIQAKDRLALTLRLLPILVVSTIVTRRLFSIILLASVDADYKVCAC</sequence>
<gene>
    <name evidence="1" type="ORF">CEXT_520081</name>
</gene>
<accession>A0AAV4PSJ2</accession>